<dbReference type="InterPro" id="IPR011094">
    <property type="entry name" value="Uncharacterised_LppY/LpqO"/>
</dbReference>
<keyword evidence="3" id="KW-1185">Reference proteome</keyword>
<evidence type="ECO:0000313" key="3">
    <source>
        <dbReference type="Proteomes" id="UP001151081"/>
    </source>
</evidence>
<evidence type="ECO:0000256" key="1">
    <source>
        <dbReference type="SAM" id="MobiDB-lite"/>
    </source>
</evidence>
<dbReference type="PROSITE" id="PS51257">
    <property type="entry name" value="PROKAR_LIPOPROTEIN"/>
    <property type="match status" value="1"/>
</dbReference>
<comment type="caution">
    <text evidence="2">The sequence shown here is derived from an EMBL/GenBank/DDBJ whole genome shotgun (WGS) entry which is preliminary data.</text>
</comment>
<accession>A0A9X3X726</accession>
<dbReference type="AlphaFoldDB" id="A0A9X3X726"/>
<dbReference type="RefSeq" id="WP_272426360.1">
    <property type="nucleotide sequence ID" value="NZ_JAGTJJ010000028.1"/>
</dbReference>
<protein>
    <submittedName>
        <fullName evidence="2">DUF1259 domain-containing protein</fullName>
    </submittedName>
</protein>
<gene>
    <name evidence="2" type="ORF">KEG57_33320</name>
</gene>
<organism evidence="2 3">
    <name type="scientific">Polyangium jinanense</name>
    <dbReference type="NCBI Taxonomy" id="2829994"/>
    <lineage>
        <taxon>Bacteria</taxon>
        <taxon>Pseudomonadati</taxon>
        <taxon>Myxococcota</taxon>
        <taxon>Polyangia</taxon>
        <taxon>Polyangiales</taxon>
        <taxon>Polyangiaceae</taxon>
        <taxon>Polyangium</taxon>
    </lineage>
</organism>
<feature type="region of interest" description="Disordered" evidence="1">
    <location>
        <begin position="17"/>
        <end position="47"/>
    </location>
</feature>
<name>A0A9X3X726_9BACT</name>
<dbReference type="Pfam" id="PF07485">
    <property type="entry name" value="DUF1529"/>
    <property type="match status" value="2"/>
</dbReference>
<dbReference type="EMBL" id="JAGTJJ010000028">
    <property type="protein sequence ID" value="MDC3985407.1"/>
    <property type="molecule type" value="Genomic_DNA"/>
</dbReference>
<evidence type="ECO:0000313" key="2">
    <source>
        <dbReference type="EMBL" id="MDC3985407.1"/>
    </source>
</evidence>
<proteinExistence type="predicted"/>
<dbReference type="Proteomes" id="UP001151081">
    <property type="component" value="Unassembled WGS sequence"/>
</dbReference>
<sequence>MMKKVVIGMALLLASACDKGTPPPSPDTPSSPTAGSTAPPPAPAAMDPAAVEAATGLKPEVTDGVVRVSFPRNEVKVEVDRWTMPPFMGLTSWAGFTPGKAPGVEAMVMGDLVLFEDEVSDAMSAALGSGLQVTALHNHFFFDKPKVYFMHIEGEGSVDTLGKGVKGALDAAKTIRAKSPEPAPGFAGAPLPATNSIDGAKVEAVFGVKGAAKDGMYKVTIGRPATNAACGCQIGKAMGVNTWAAFAGADDNAVVDGDFAVTEDELQPVLKSLRGDGIHVVAIHHHMVGEQPRILFLHYWGRGTAAALATSVKKALNLTKAGG</sequence>
<reference evidence="2 3" key="1">
    <citation type="submission" date="2021-04" db="EMBL/GenBank/DDBJ databases">
        <title>Genome analysis of Polyangium sp.</title>
        <authorList>
            <person name="Li Y."/>
            <person name="Wang J."/>
        </authorList>
    </citation>
    <scope>NUCLEOTIDE SEQUENCE [LARGE SCALE GENOMIC DNA]</scope>
    <source>
        <strain evidence="2 3">SDU14</strain>
    </source>
</reference>